<gene>
    <name evidence="2" type="ORF">EIN_130870</name>
</gene>
<name>A0A0A1UGZ0_ENTIV</name>
<feature type="coiled-coil region" evidence="1">
    <location>
        <begin position="83"/>
        <end position="110"/>
    </location>
</feature>
<dbReference type="Proteomes" id="UP000014680">
    <property type="component" value="Unassembled WGS sequence"/>
</dbReference>
<sequence length="143" mass="16662">MAKDNSSELTTLFTNIQLHIISQNYRISDLLAENQNLKKQLDISQKKIEQSERLCEIAISQNKILRKNNIDTEIQNESTLKAKKMVEVENEKLKKLLEVERSKAELLESLKTWLEEKWNVVEGQIVKIKEQNITTPEKDGNQK</sequence>
<dbReference type="EMBL" id="KB206244">
    <property type="protein sequence ID" value="ELP94318.1"/>
    <property type="molecule type" value="Genomic_DNA"/>
</dbReference>
<evidence type="ECO:0000313" key="3">
    <source>
        <dbReference type="Proteomes" id="UP000014680"/>
    </source>
</evidence>
<evidence type="ECO:0000256" key="1">
    <source>
        <dbReference type="SAM" id="Coils"/>
    </source>
</evidence>
<dbReference type="KEGG" id="eiv:EIN_130870"/>
<dbReference type="AlphaFoldDB" id="A0A0A1UGZ0"/>
<proteinExistence type="predicted"/>
<feature type="coiled-coil region" evidence="1">
    <location>
        <begin position="27"/>
        <end position="54"/>
    </location>
</feature>
<keyword evidence="1" id="KW-0175">Coiled coil</keyword>
<dbReference type="GeneID" id="14893288"/>
<dbReference type="VEuPathDB" id="AmoebaDB:EIN_130870"/>
<evidence type="ECO:0000313" key="2">
    <source>
        <dbReference type="EMBL" id="ELP94318.1"/>
    </source>
</evidence>
<accession>A0A0A1UGZ0</accession>
<protein>
    <submittedName>
        <fullName evidence="2">Uncharacterized protein</fullName>
    </submittedName>
</protein>
<keyword evidence="3" id="KW-1185">Reference proteome</keyword>
<dbReference type="RefSeq" id="XP_004261089.1">
    <property type="nucleotide sequence ID" value="XM_004261041.1"/>
</dbReference>
<organism evidence="2 3">
    <name type="scientific">Entamoeba invadens IP1</name>
    <dbReference type="NCBI Taxonomy" id="370355"/>
    <lineage>
        <taxon>Eukaryota</taxon>
        <taxon>Amoebozoa</taxon>
        <taxon>Evosea</taxon>
        <taxon>Archamoebae</taxon>
        <taxon>Mastigamoebida</taxon>
        <taxon>Entamoebidae</taxon>
        <taxon>Entamoeba</taxon>
    </lineage>
</organism>
<feature type="non-terminal residue" evidence="2">
    <location>
        <position position="143"/>
    </location>
</feature>
<reference evidence="2 3" key="1">
    <citation type="submission" date="2012-10" db="EMBL/GenBank/DDBJ databases">
        <authorList>
            <person name="Zafar N."/>
            <person name="Inman J."/>
            <person name="Hall N."/>
            <person name="Lorenzi H."/>
            <person name="Caler E."/>
        </authorList>
    </citation>
    <scope>NUCLEOTIDE SEQUENCE [LARGE SCALE GENOMIC DNA]</scope>
    <source>
        <strain evidence="2 3">IP1</strain>
    </source>
</reference>